<dbReference type="Gene3D" id="3.40.50.1820">
    <property type="entry name" value="alpha/beta hydrolase"/>
    <property type="match status" value="1"/>
</dbReference>
<dbReference type="InterPro" id="IPR029058">
    <property type="entry name" value="AB_hydrolase_fold"/>
</dbReference>
<comment type="caution">
    <text evidence="4">The sequence shown here is derived from an EMBL/GenBank/DDBJ whole genome shotgun (WGS) entry which is preliminary data.</text>
</comment>
<feature type="compositionally biased region" description="Polar residues" evidence="2">
    <location>
        <begin position="605"/>
        <end position="632"/>
    </location>
</feature>
<feature type="region of interest" description="Disordered" evidence="2">
    <location>
        <begin position="363"/>
        <end position="393"/>
    </location>
</feature>
<sequence>MWAVFLLSSVMGYRPVIIVHGILDGPRQFEILAQFINQSHPGTNVTTLALYDYIASMKSMWQQVDGFREAIRPIMESAEDGVHLICFSQGGLICRGVLATLPTHNVHSLIFLSSPLAGQYGDTSYLKYFFPKFIKSRLYNFCYTTWGQRVSICNYWNDPHQRERYLQSSIYLAPLNGETQHANSTAWRDSFLRVETLVLIGGQDDGVITPWESSIFGFYDSNETVVEMEKQDWYLRDAFGLKTLNSEGAVLESATQLRAETGIYDDVSKVKQRAAAATPVWTRYSFFSRPRRDFLSFGKTASHTGLAQHYSSRPMCPAHCTTDRFTQLLHLFMMTTRGKSEGCRICGSDLQGNQRRWLYAAQNRKGAQPQTPTDFSSKGSLPRSGQSSPWGSTLSLSSSRSLSKSHGLLTPTKGIDLLCVLTHILEQTVPRGNGQGEFLCGKCVSVLERVFKFDTVIARVRVLSNERLQKLSQERDKIRRWVRSMYEQRHPSAFRRSGSSSEEEGDKKYGVGEGYREMLRDNMAFSEYEWWSEKAESCPYYRRTGKRCHKGKKCECCDSLRVSDSDYESVCGIPRHLPDQAFTTSGLSREKSCSMPLHWSKVPSVRSSPASLSGSCRSLRSQSRTSSVQSLDSLDGNDPFDWPEEHSAIMDTVFKELKGIEGKPVRSPAGSRIPVLGRGGVQNGKDEVGLKAGLVRVLNFGEGHNGMEDEFEDENDDILTELKDDFMPLQRESSGGRVHLAVKQLREQLVQAQARIRTLEAQLRDASKSTADAPAKQLKSPQVTSLKNKNDLIESLSQSLHSRENIIQECVTLIQKLCAEQGLESQDTEKLIKKLASAVTDTRSEREAVLEAQLCEVSEREKALEKQLQAMKDAGRERDRDFITLNTVLQCNQDVINHLRVELGERDRAQQEMMKEWEVWKERDSALTALVKENKDYISQLKEALESSRKDVQALSDSLIGRGLEGGGAETGLVNQLREKEALLVASFRDREEVSASMLQEISRLSSALTNAESIILDQRENHKQAITALSEQLKNTLKELREKIKEKKEAELGWKKENKERAFEEGKLRDNLQKRDKLIEQVLLELEERDGVLTELQQNISSRLGPKTALKHTLI</sequence>
<keyword evidence="1" id="KW-0175">Coiled coil</keyword>
<dbReference type="InterPro" id="IPR040947">
    <property type="entry name" value="SMYLE_N"/>
</dbReference>
<reference evidence="4 5" key="1">
    <citation type="submission" date="2023-09" db="EMBL/GenBank/DDBJ databases">
        <authorList>
            <person name="Wang M."/>
        </authorList>
    </citation>
    <scope>NUCLEOTIDE SEQUENCE [LARGE SCALE GENOMIC DNA]</scope>
    <source>
        <strain evidence="4">GT-2023</strain>
        <tissue evidence="4">Liver</tissue>
    </source>
</reference>
<proteinExistence type="predicted"/>
<evidence type="ECO:0000256" key="1">
    <source>
        <dbReference type="SAM" id="Coils"/>
    </source>
</evidence>
<dbReference type="PANTHER" id="PTHR46501">
    <property type="entry name" value="MYOMEGALIN"/>
    <property type="match status" value="1"/>
</dbReference>
<gene>
    <name evidence="4" type="ORF">QQF64_008852</name>
</gene>
<keyword evidence="5" id="KW-1185">Reference proteome</keyword>
<evidence type="ECO:0000313" key="5">
    <source>
        <dbReference type="Proteomes" id="UP001558613"/>
    </source>
</evidence>
<dbReference type="PANTHER" id="PTHR46501:SF6">
    <property type="entry name" value="SI:CH73-95L15.5"/>
    <property type="match status" value="1"/>
</dbReference>
<evidence type="ECO:0000313" key="4">
    <source>
        <dbReference type="EMBL" id="KAL1261025.1"/>
    </source>
</evidence>
<organism evidence="4 5">
    <name type="scientific">Cirrhinus molitorella</name>
    <name type="common">mud carp</name>
    <dbReference type="NCBI Taxonomy" id="172907"/>
    <lineage>
        <taxon>Eukaryota</taxon>
        <taxon>Metazoa</taxon>
        <taxon>Chordata</taxon>
        <taxon>Craniata</taxon>
        <taxon>Vertebrata</taxon>
        <taxon>Euteleostomi</taxon>
        <taxon>Actinopterygii</taxon>
        <taxon>Neopterygii</taxon>
        <taxon>Teleostei</taxon>
        <taxon>Ostariophysi</taxon>
        <taxon>Cypriniformes</taxon>
        <taxon>Cyprinidae</taxon>
        <taxon>Labeoninae</taxon>
        <taxon>Labeonini</taxon>
        <taxon>Cirrhinus</taxon>
    </lineage>
</organism>
<feature type="region of interest" description="Disordered" evidence="2">
    <location>
        <begin position="604"/>
        <end position="639"/>
    </location>
</feature>
<dbReference type="EMBL" id="JAYMGO010000015">
    <property type="protein sequence ID" value="KAL1261025.1"/>
    <property type="molecule type" value="Genomic_DNA"/>
</dbReference>
<feature type="compositionally biased region" description="Polar residues" evidence="2">
    <location>
        <begin position="368"/>
        <end position="386"/>
    </location>
</feature>
<feature type="domain" description="Short myomegalin-like EB1 binding protein N-terminal" evidence="3">
    <location>
        <begin position="515"/>
        <end position="633"/>
    </location>
</feature>
<dbReference type="SUPFAM" id="SSF53474">
    <property type="entry name" value="alpha/beta-Hydrolases"/>
    <property type="match status" value="1"/>
</dbReference>
<evidence type="ECO:0000256" key="2">
    <source>
        <dbReference type="SAM" id="MobiDB-lite"/>
    </source>
</evidence>
<feature type="coiled-coil region" evidence="1">
    <location>
        <begin position="742"/>
        <end position="769"/>
    </location>
</feature>
<name>A0ABR3M8R9_9TELE</name>
<evidence type="ECO:0000259" key="3">
    <source>
        <dbReference type="Pfam" id="PF18615"/>
    </source>
</evidence>
<feature type="coiled-coil region" evidence="1">
    <location>
        <begin position="1020"/>
        <end position="1090"/>
    </location>
</feature>
<dbReference type="Pfam" id="PF02089">
    <property type="entry name" value="Palm_thioest"/>
    <property type="match status" value="1"/>
</dbReference>
<accession>A0ABR3M8R9</accession>
<protein>
    <recommendedName>
        <fullName evidence="3">Short myomegalin-like EB1 binding protein N-terminal domain-containing protein</fullName>
    </recommendedName>
</protein>
<dbReference type="Proteomes" id="UP001558613">
    <property type="component" value="Unassembled WGS sequence"/>
</dbReference>
<dbReference type="Pfam" id="PF18615">
    <property type="entry name" value="SMYLE_N"/>
    <property type="match status" value="1"/>
</dbReference>
<dbReference type="InterPro" id="IPR052593">
    <property type="entry name" value="MT-associated_AKAP9-binding"/>
</dbReference>